<proteinExistence type="predicted"/>
<evidence type="ECO:0000313" key="1">
    <source>
        <dbReference type="EMBL" id="JAA91451.1"/>
    </source>
</evidence>
<name>S4PFK8_9NEOP</name>
<accession>S4PFK8</accession>
<dbReference type="EMBL" id="GAIX01001109">
    <property type="protein sequence ID" value="JAA91451.1"/>
    <property type="molecule type" value="Transcribed_RNA"/>
</dbReference>
<reference evidence="1" key="2">
    <citation type="submission" date="2013-05" db="EMBL/GenBank/DDBJ databases">
        <authorList>
            <person name="Carter J.-M."/>
            <person name="Baker S.C."/>
            <person name="Pink R."/>
            <person name="Carter D.R.F."/>
            <person name="Collins A."/>
            <person name="Tomlin J."/>
            <person name="Gibbs M."/>
            <person name="Breuker C.J."/>
        </authorList>
    </citation>
    <scope>NUCLEOTIDE SEQUENCE</scope>
    <source>
        <tissue evidence="1">Ovary</tissue>
    </source>
</reference>
<protein>
    <submittedName>
        <fullName evidence="1">Uncharacterized protein</fullName>
    </submittedName>
</protein>
<sequence length="73" mass="9030">WREDYHIVSFKLTNEFETNKKAVKYPISVTYCMRWPIWIHIESKLKKLFLCSHTLNHVRRHFIENKVPRLKCQ</sequence>
<dbReference type="AlphaFoldDB" id="S4PFK8"/>
<reference evidence="1" key="1">
    <citation type="journal article" date="2013" name="BMC Genomics">
        <title>Unscrambling butterfly oogenesis.</title>
        <authorList>
            <person name="Carter J.M."/>
            <person name="Baker S.C."/>
            <person name="Pink R."/>
            <person name="Carter D.R."/>
            <person name="Collins A."/>
            <person name="Tomlin J."/>
            <person name="Gibbs M."/>
            <person name="Breuker C.J."/>
        </authorList>
    </citation>
    <scope>NUCLEOTIDE SEQUENCE</scope>
    <source>
        <tissue evidence="1">Ovary</tissue>
    </source>
</reference>
<feature type="non-terminal residue" evidence="1">
    <location>
        <position position="1"/>
    </location>
</feature>
<organism evidence="1">
    <name type="scientific">Pararge aegeria</name>
    <name type="common">speckled wood butterfly</name>
    <dbReference type="NCBI Taxonomy" id="116150"/>
    <lineage>
        <taxon>Eukaryota</taxon>
        <taxon>Metazoa</taxon>
        <taxon>Ecdysozoa</taxon>
        <taxon>Arthropoda</taxon>
        <taxon>Hexapoda</taxon>
        <taxon>Insecta</taxon>
        <taxon>Pterygota</taxon>
        <taxon>Neoptera</taxon>
        <taxon>Endopterygota</taxon>
        <taxon>Lepidoptera</taxon>
        <taxon>Glossata</taxon>
        <taxon>Ditrysia</taxon>
        <taxon>Papilionoidea</taxon>
        <taxon>Nymphalidae</taxon>
        <taxon>Satyrinae</taxon>
        <taxon>Satyrini</taxon>
        <taxon>Parargina</taxon>
        <taxon>Pararge</taxon>
    </lineage>
</organism>